<dbReference type="GO" id="GO:0019878">
    <property type="term" value="P:lysine biosynthetic process via aminoadipic acid"/>
    <property type="evidence" value="ECO:0007669"/>
    <property type="project" value="TreeGrafter"/>
</dbReference>
<dbReference type="CDD" id="cd12189">
    <property type="entry name" value="LKR_SDH_like"/>
    <property type="match status" value="1"/>
</dbReference>
<feature type="domain" description="Alanine dehydrogenase/pyridine nucleotide transhydrogenase NAD(H)-binding" evidence="2">
    <location>
        <begin position="182"/>
        <end position="372"/>
    </location>
</feature>
<dbReference type="SMART" id="SM01002">
    <property type="entry name" value="AlaDh_PNT_C"/>
    <property type="match status" value="1"/>
</dbReference>
<evidence type="ECO:0000313" key="5">
    <source>
        <dbReference type="Proteomes" id="UP000779900"/>
    </source>
</evidence>
<protein>
    <recommendedName>
        <fullName evidence="6">Alanine dehydrogenase/pyridine nucleotide transhydrogenase N-terminal domain-containing protein</fullName>
    </recommendedName>
</protein>
<gene>
    <name evidence="4" type="ORF">FJY68_12360</name>
</gene>
<dbReference type="InterPro" id="IPR007886">
    <property type="entry name" value="AlaDH/PNT_N"/>
</dbReference>
<reference evidence="4" key="1">
    <citation type="submission" date="2019-03" db="EMBL/GenBank/DDBJ databases">
        <title>Lake Tanganyika Metagenome-Assembled Genomes (MAGs).</title>
        <authorList>
            <person name="Tran P."/>
        </authorList>
    </citation>
    <scope>NUCLEOTIDE SEQUENCE</scope>
    <source>
        <strain evidence="4">K_DeepCast_150m_m2_040</strain>
    </source>
</reference>
<dbReference type="GO" id="GO:0004753">
    <property type="term" value="F:saccharopine dehydrogenase activity"/>
    <property type="evidence" value="ECO:0007669"/>
    <property type="project" value="TreeGrafter"/>
</dbReference>
<evidence type="ECO:0008006" key="6">
    <source>
        <dbReference type="Google" id="ProtNLM"/>
    </source>
</evidence>
<accession>A0A937XGC3</accession>
<dbReference type="PANTHER" id="PTHR11133">
    <property type="entry name" value="SACCHAROPINE DEHYDROGENASE"/>
    <property type="match status" value="1"/>
</dbReference>
<evidence type="ECO:0000259" key="2">
    <source>
        <dbReference type="SMART" id="SM01002"/>
    </source>
</evidence>
<sequence length="443" mass="49566">MEKQPQPACIGIRREDKNAWERRSPLIPEQVGQLIGEHGLSFVVQRSDLRTFNDAEFREVGAEVGEDLSGCPVVLAIKEIPEAAFLPGQTYIFFSHVIKGQHHNMPMLRRMMELGCSLIDYEKMTDEAGRRLVFFGRFAGIAGMVDTLAGLGERLETQGMQTPFSRVRLAHEYGRVDLAKAAIAEVGRDIVEQGLPAELSPFVVGVTGYGHVAKGTWEMLDSLGATEVEPVDLPALAAKGDRHTVYRVMFREEHLVEPKEIGHRFDLKEYYGQPELYRSEFEDHLPHLSVLVNCIYWDARYPRLVTKNWLKQAFGAGRRPKLAAIGDISCDIDGSIEATVKATEPGEPFFVYEPETGSVRDGVEGDGMLLMTVDNLPCELPFDSSREFGVALMPFVPAIARADFGRSLEKLDLPGPIRRALVLHRGRLTPGFEYIRSFDSFKQ</sequence>
<dbReference type="Pfam" id="PF05222">
    <property type="entry name" value="AlaDh_PNT_N"/>
    <property type="match status" value="1"/>
</dbReference>
<dbReference type="SUPFAM" id="SSF52283">
    <property type="entry name" value="Formate/glycerate dehydrogenase catalytic domain-like"/>
    <property type="match status" value="1"/>
</dbReference>
<dbReference type="InterPro" id="IPR051168">
    <property type="entry name" value="AASS"/>
</dbReference>
<keyword evidence="1" id="KW-0560">Oxidoreductase</keyword>
<feature type="domain" description="Alanine dehydrogenase/pyridine nucleotide transhydrogenase N-terminal" evidence="3">
    <location>
        <begin position="11"/>
        <end position="142"/>
    </location>
</feature>
<proteinExistence type="predicted"/>
<name>A0A937XGC3_UNCW3</name>
<dbReference type="InterPro" id="IPR007698">
    <property type="entry name" value="AlaDH/PNT_NAD(H)-bd"/>
</dbReference>
<evidence type="ECO:0000256" key="1">
    <source>
        <dbReference type="ARBA" id="ARBA00023002"/>
    </source>
</evidence>
<dbReference type="GO" id="GO:0005737">
    <property type="term" value="C:cytoplasm"/>
    <property type="evidence" value="ECO:0007669"/>
    <property type="project" value="TreeGrafter"/>
</dbReference>
<dbReference type="SUPFAM" id="SSF51735">
    <property type="entry name" value="NAD(P)-binding Rossmann-fold domains"/>
    <property type="match status" value="1"/>
</dbReference>
<evidence type="ECO:0000313" key="4">
    <source>
        <dbReference type="EMBL" id="MBM3332617.1"/>
    </source>
</evidence>
<dbReference type="Proteomes" id="UP000779900">
    <property type="component" value="Unassembled WGS sequence"/>
</dbReference>
<dbReference type="PANTHER" id="PTHR11133:SF22">
    <property type="entry name" value="ALPHA-AMINOADIPIC SEMIALDEHYDE SYNTHASE, MITOCHONDRIAL"/>
    <property type="match status" value="1"/>
</dbReference>
<dbReference type="InterPro" id="IPR036291">
    <property type="entry name" value="NAD(P)-bd_dom_sf"/>
</dbReference>
<dbReference type="SMART" id="SM01003">
    <property type="entry name" value="AlaDh_PNT_N"/>
    <property type="match status" value="1"/>
</dbReference>
<comment type="caution">
    <text evidence="4">The sequence shown here is derived from an EMBL/GenBank/DDBJ whole genome shotgun (WGS) entry which is preliminary data.</text>
</comment>
<organism evidence="4 5">
    <name type="scientific">candidate division WOR-3 bacterium</name>
    <dbReference type="NCBI Taxonomy" id="2052148"/>
    <lineage>
        <taxon>Bacteria</taxon>
        <taxon>Bacteria division WOR-3</taxon>
    </lineage>
</organism>
<dbReference type="AlphaFoldDB" id="A0A937XGC3"/>
<dbReference type="Gene3D" id="3.40.50.720">
    <property type="entry name" value="NAD(P)-binding Rossmann-like Domain"/>
    <property type="match status" value="2"/>
</dbReference>
<dbReference type="EMBL" id="VGIR01000108">
    <property type="protein sequence ID" value="MBM3332617.1"/>
    <property type="molecule type" value="Genomic_DNA"/>
</dbReference>
<evidence type="ECO:0000259" key="3">
    <source>
        <dbReference type="SMART" id="SM01003"/>
    </source>
</evidence>